<evidence type="ECO:0000256" key="3">
    <source>
        <dbReference type="ARBA" id="ARBA00022448"/>
    </source>
</evidence>
<evidence type="ECO:0000259" key="11">
    <source>
        <dbReference type="PROSITE" id="PS52015"/>
    </source>
</evidence>
<keyword evidence="9" id="KW-0472">Membrane</keyword>
<feature type="domain" description="TonB C-terminal" evidence="11">
    <location>
        <begin position="181"/>
        <end position="272"/>
    </location>
</feature>
<dbReference type="SUPFAM" id="SSF74653">
    <property type="entry name" value="TolA/TonB C-terminal domain"/>
    <property type="match status" value="1"/>
</dbReference>
<dbReference type="Pfam" id="PF03544">
    <property type="entry name" value="TonB_C"/>
    <property type="match status" value="1"/>
</dbReference>
<keyword evidence="13" id="KW-1185">Reference proteome</keyword>
<keyword evidence="6" id="KW-0812">Transmembrane</keyword>
<comment type="similarity">
    <text evidence="2">Belongs to the TonB family.</text>
</comment>
<keyword evidence="7" id="KW-0653">Protein transport</keyword>
<evidence type="ECO:0000256" key="10">
    <source>
        <dbReference type="SAM" id="MobiDB-lite"/>
    </source>
</evidence>
<feature type="region of interest" description="Disordered" evidence="10">
    <location>
        <begin position="73"/>
        <end position="175"/>
    </location>
</feature>
<protein>
    <submittedName>
        <fullName evidence="12">Energy transducer TonB</fullName>
    </submittedName>
</protein>
<evidence type="ECO:0000313" key="12">
    <source>
        <dbReference type="EMBL" id="WRL47546.1"/>
    </source>
</evidence>
<gene>
    <name evidence="12" type="ORF">U5817_05690</name>
</gene>
<evidence type="ECO:0000256" key="2">
    <source>
        <dbReference type="ARBA" id="ARBA00006555"/>
    </source>
</evidence>
<feature type="compositionally biased region" description="Low complexity" evidence="10">
    <location>
        <begin position="166"/>
        <end position="175"/>
    </location>
</feature>
<dbReference type="PANTHER" id="PTHR33446">
    <property type="entry name" value="PROTEIN TONB-RELATED"/>
    <property type="match status" value="1"/>
</dbReference>
<comment type="subcellular location">
    <subcellularLocation>
        <location evidence="1">Cell inner membrane</location>
        <topology evidence="1">Single-pass membrane protein</topology>
        <orientation evidence="1">Periplasmic side</orientation>
    </subcellularLocation>
</comment>
<proteinExistence type="inferred from homology"/>
<keyword evidence="8" id="KW-1133">Transmembrane helix</keyword>
<dbReference type="InterPro" id="IPR006260">
    <property type="entry name" value="TonB/TolA_C"/>
</dbReference>
<dbReference type="InterPro" id="IPR051045">
    <property type="entry name" value="TonB-dependent_transducer"/>
</dbReference>
<dbReference type="RefSeq" id="WP_407279992.1">
    <property type="nucleotide sequence ID" value="NZ_CP141259.1"/>
</dbReference>
<dbReference type="Gene3D" id="3.30.1150.10">
    <property type="match status" value="1"/>
</dbReference>
<sequence length="272" mass="28253">MPAPPPTASPPSRRPKQGLRAVHWGWLAAVAGAHAAGLAALSGLGGEPQREPQLAEAAAISVRLLAADAQPRSGTYLASPDPHAAPVTHLSVPARKLAAPPPAKPHGRRADSAASPPPSAELTAASAGRAEPDTHSPQLQAEPEPGGDPHTPTTRNTSAPAGITDAAPARSATAAGASFHAPRYDAAYLENPAPQYPKLSRRRGEQGKVTLRVRVRPDGRAEAVEVAHSSGHPRLDDAARETVQSWRFVPARQGETAIESSLLVPIVFKLDD</sequence>
<evidence type="ECO:0000256" key="5">
    <source>
        <dbReference type="ARBA" id="ARBA00022519"/>
    </source>
</evidence>
<evidence type="ECO:0000256" key="7">
    <source>
        <dbReference type="ARBA" id="ARBA00022927"/>
    </source>
</evidence>
<accession>A0ABZ1ASJ4</accession>
<dbReference type="EMBL" id="CP141259">
    <property type="protein sequence ID" value="WRL47546.1"/>
    <property type="molecule type" value="Genomic_DNA"/>
</dbReference>
<reference evidence="12 13" key="1">
    <citation type="submission" date="2023-12" db="EMBL/GenBank/DDBJ databases">
        <title>A. evansii MAY27, complete genome.</title>
        <authorList>
            <person name="Wang Y."/>
        </authorList>
    </citation>
    <scope>NUCLEOTIDE SEQUENCE [LARGE SCALE GENOMIC DNA]</scope>
    <source>
        <strain evidence="12 13">MAY27</strain>
    </source>
</reference>
<keyword evidence="4" id="KW-1003">Cell membrane</keyword>
<evidence type="ECO:0000256" key="4">
    <source>
        <dbReference type="ARBA" id="ARBA00022475"/>
    </source>
</evidence>
<evidence type="ECO:0000313" key="13">
    <source>
        <dbReference type="Proteomes" id="UP001626593"/>
    </source>
</evidence>
<evidence type="ECO:0000256" key="1">
    <source>
        <dbReference type="ARBA" id="ARBA00004383"/>
    </source>
</evidence>
<dbReference type="NCBIfam" id="TIGR01352">
    <property type="entry name" value="tonB_Cterm"/>
    <property type="match status" value="1"/>
</dbReference>
<organism evidence="12 13">
    <name type="scientific">Aromatoleum evansii</name>
    <name type="common">Azoarcus evansii</name>
    <dbReference type="NCBI Taxonomy" id="59406"/>
    <lineage>
        <taxon>Bacteria</taxon>
        <taxon>Pseudomonadati</taxon>
        <taxon>Pseudomonadota</taxon>
        <taxon>Betaproteobacteria</taxon>
        <taxon>Rhodocyclales</taxon>
        <taxon>Rhodocyclaceae</taxon>
        <taxon>Aromatoleum</taxon>
    </lineage>
</organism>
<keyword evidence="3" id="KW-0813">Transport</keyword>
<dbReference type="PROSITE" id="PS52015">
    <property type="entry name" value="TONB_CTD"/>
    <property type="match status" value="1"/>
</dbReference>
<dbReference type="Proteomes" id="UP001626593">
    <property type="component" value="Chromosome"/>
</dbReference>
<evidence type="ECO:0000256" key="9">
    <source>
        <dbReference type="ARBA" id="ARBA00023136"/>
    </source>
</evidence>
<evidence type="ECO:0000256" key="6">
    <source>
        <dbReference type="ARBA" id="ARBA00022692"/>
    </source>
</evidence>
<dbReference type="InterPro" id="IPR037682">
    <property type="entry name" value="TonB_C"/>
</dbReference>
<name>A0ABZ1ASJ4_AROEV</name>
<dbReference type="PANTHER" id="PTHR33446:SF2">
    <property type="entry name" value="PROTEIN TONB"/>
    <property type="match status" value="1"/>
</dbReference>
<keyword evidence="5" id="KW-0997">Cell inner membrane</keyword>
<evidence type="ECO:0000256" key="8">
    <source>
        <dbReference type="ARBA" id="ARBA00022989"/>
    </source>
</evidence>